<feature type="region of interest" description="Disordered" evidence="1">
    <location>
        <begin position="371"/>
        <end position="423"/>
    </location>
</feature>
<dbReference type="Gene3D" id="2.10.50.10">
    <property type="entry name" value="Tumor Necrosis Factor Receptor, subunit A, domain 2"/>
    <property type="match status" value="1"/>
</dbReference>
<dbReference type="PANTHER" id="PTHR46838">
    <property type="entry name" value="TUMOR NECROSIS FACTOR RECEPTOR SUPERFAMILY MEMBER 14"/>
    <property type="match status" value="1"/>
</dbReference>
<protein>
    <submittedName>
        <fullName evidence="3">Mitotic spindle assembly checkpoint protein MAD2B</fullName>
    </submittedName>
</protein>
<name>A0A5A9NWX8_9TELE</name>
<organism evidence="3 4">
    <name type="scientific">Triplophysa tibetana</name>
    <dbReference type="NCBI Taxonomy" id="1572043"/>
    <lineage>
        <taxon>Eukaryota</taxon>
        <taxon>Metazoa</taxon>
        <taxon>Chordata</taxon>
        <taxon>Craniata</taxon>
        <taxon>Vertebrata</taxon>
        <taxon>Euteleostomi</taxon>
        <taxon>Actinopterygii</taxon>
        <taxon>Neopterygii</taxon>
        <taxon>Teleostei</taxon>
        <taxon>Ostariophysi</taxon>
        <taxon>Cypriniformes</taxon>
        <taxon>Nemacheilidae</taxon>
        <taxon>Triplophysa</taxon>
    </lineage>
</organism>
<proteinExistence type="predicted"/>
<evidence type="ECO:0000259" key="2">
    <source>
        <dbReference type="SMART" id="SM00208"/>
    </source>
</evidence>
<dbReference type="GO" id="GO:0050830">
    <property type="term" value="P:defense response to Gram-positive bacterium"/>
    <property type="evidence" value="ECO:0007669"/>
    <property type="project" value="TreeGrafter"/>
</dbReference>
<dbReference type="SUPFAM" id="SSF56019">
    <property type="entry name" value="The spindle assembly checkpoint protein mad2"/>
    <property type="match status" value="1"/>
</dbReference>
<feature type="domain" description="TNFR-Cys" evidence="2">
    <location>
        <begin position="263"/>
        <end position="306"/>
    </location>
</feature>
<dbReference type="PANTHER" id="PTHR46838:SF1">
    <property type="entry name" value="TUMOR NECROSIS FACTOR RECEPTOR SUPERFAMILY MEMBER 14"/>
    <property type="match status" value="1"/>
</dbReference>
<dbReference type="GO" id="GO:0046642">
    <property type="term" value="P:negative regulation of alpha-beta T cell proliferation"/>
    <property type="evidence" value="ECO:0007669"/>
    <property type="project" value="TreeGrafter"/>
</dbReference>
<reference evidence="3 4" key="1">
    <citation type="journal article" date="2019" name="Mol. Ecol. Resour.">
        <title>Chromosome-level genome assembly of Triplophysa tibetana, a fish adapted to the harsh high-altitude environment of the Tibetan Plateau.</title>
        <authorList>
            <person name="Yang X."/>
            <person name="Liu H."/>
            <person name="Ma Z."/>
            <person name="Zou Y."/>
            <person name="Zou M."/>
            <person name="Mao Y."/>
            <person name="Li X."/>
            <person name="Wang H."/>
            <person name="Chen T."/>
            <person name="Wang W."/>
            <person name="Yang R."/>
        </authorList>
    </citation>
    <scope>NUCLEOTIDE SEQUENCE [LARGE SCALE GENOMIC DNA]</scope>
    <source>
        <strain evidence="3">TTIB1903HZAU</strain>
        <tissue evidence="3">Muscle</tissue>
    </source>
</reference>
<keyword evidence="4" id="KW-1185">Reference proteome</keyword>
<dbReference type="Gene3D" id="3.30.900.10">
    <property type="entry name" value="HORMA domain"/>
    <property type="match status" value="1"/>
</dbReference>
<accession>A0A5A9NWX8</accession>
<gene>
    <name evidence="3" type="ORF">E1301_Tti022794</name>
</gene>
<feature type="region of interest" description="Disordered" evidence="1">
    <location>
        <begin position="1"/>
        <end position="95"/>
    </location>
</feature>
<dbReference type="Pfam" id="PF00020">
    <property type="entry name" value="TNFR_c6"/>
    <property type="match status" value="1"/>
</dbReference>
<dbReference type="SMART" id="SM00208">
    <property type="entry name" value="TNFR"/>
    <property type="match status" value="2"/>
</dbReference>
<comment type="caution">
    <text evidence="3">The sequence shown here is derived from an EMBL/GenBank/DDBJ whole genome shotgun (WGS) entry which is preliminary data.</text>
</comment>
<dbReference type="GO" id="GO:0002720">
    <property type="term" value="P:positive regulation of cytokine production involved in immune response"/>
    <property type="evidence" value="ECO:0007669"/>
    <property type="project" value="TreeGrafter"/>
</dbReference>
<dbReference type="GO" id="GO:0009897">
    <property type="term" value="C:external side of plasma membrane"/>
    <property type="evidence" value="ECO:0007669"/>
    <property type="project" value="TreeGrafter"/>
</dbReference>
<dbReference type="AlphaFoldDB" id="A0A5A9NWX8"/>
<evidence type="ECO:0000313" key="4">
    <source>
        <dbReference type="Proteomes" id="UP000324632"/>
    </source>
</evidence>
<sequence>MSREEEHMSREEEHMSRDEEHMSSEAEHMSTVEEHLSREEEYMSREEEHMSREEEHMSREEEHMSTEAEHMSSEEEHMSREEEHMSREEEHMSTEEHMSVALEISCKENNRKRTNNFNISLEVLSYTELSCEKFLCSYGLPVLESITENEAEKVVVVIMDKEHHPVESSDTLLSHVEQLLRAVILKISVCDAVLDNNPPGCTFTVLVHTRGAATRNMEKVQVINETVFIGIAQKIPVQLVFRALNQLTLITPMALFNVFPALCVMQEGFYCNDKNKDSCTLAVKHIECRPGQYIKQAGTAYTDTTCANCSDGFYSNGTLLACQPHSKCSIKGLIEIKAGTTSTDAECGKSSPVGLVIGVTVGVSYIAQPQNDLEPGRQKNTRSSRNTLERFDEGSKPTWRPLDSSRSTSKEVEGSVCPSPYPGRLAGIPVSNPAVKDGLSETLQDFQNADMDEVLSVLSSHNCSMLPNENNLRKILEEIAHEEMALQQT</sequence>
<dbReference type="GO" id="GO:2000406">
    <property type="term" value="P:positive regulation of T cell migration"/>
    <property type="evidence" value="ECO:0007669"/>
    <property type="project" value="TreeGrafter"/>
</dbReference>
<dbReference type="EMBL" id="SOYY01000012">
    <property type="protein sequence ID" value="KAA0714108.1"/>
    <property type="molecule type" value="Genomic_DNA"/>
</dbReference>
<dbReference type="SUPFAM" id="SSF57586">
    <property type="entry name" value="TNF receptor-like"/>
    <property type="match status" value="1"/>
</dbReference>
<dbReference type="InterPro" id="IPR001368">
    <property type="entry name" value="TNFR/NGFR_Cys_rich_reg"/>
</dbReference>
<evidence type="ECO:0000256" key="1">
    <source>
        <dbReference type="SAM" id="MobiDB-lite"/>
    </source>
</evidence>
<evidence type="ECO:0000313" key="3">
    <source>
        <dbReference type="EMBL" id="KAA0714108.1"/>
    </source>
</evidence>
<feature type="domain" description="TNFR-Cys" evidence="2">
    <location>
        <begin position="309"/>
        <end position="347"/>
    </location>
</feature>
<dbReference type="FunFam" id="2.10.50.10:FF:000088">
    <property type="entry name" value="Si:ch211-261n11.7"/>
    <property type="match status" value="1"/>
</dbReference>
<dbReference type="InterPro" id="IPR036570">
    <property type="entry name" value="HORMA_dom_sf"/>
</dbReference>
<dbReference type="Proteomes" id="UP000324632">
    <property type="component" value="Chromosome 12"/>
</dbReference>
<dbReference type="GO" id="GO:0050829">
    <property type="term" value="P:defense response to Gram-negative bacterium"/>
    <property type="evidence" value="ECO:0007669"/>
    <property type="project" value="TreeGrafter"/>
</dbReference>